<organism evidence="1 2">
    <name type="scientific">Phaseolus angularis</name>
    <name type="common">Azuki bean</name>
    <name type="synonym">Vigna angularis</name>
    <dbReference type="NCBI Taxonomy" id="3914"/>
    <lineage>
        <taxon>Eukaryota</taxon>
        <taxon>Viridiplantae</taxon>
        <taxon>Streptophyta</taxon>
        <taxon>Embryophyta</taxon>
        <taxon>Tracheophyta</taxon>
        <taxon>Spermatophyta</taxon>
        <taxon>Magnoliopsida</taxon>
        <taxon>eudicotyledons</taxon>
        <taxon>Gunneridae</taxon>
        <taxon>Pentapetalae</taxon>
        <taxon>rosids</taxon>
        <taxon>fabids</taxon>
        <taxon>Fabales</taxon>
        <taxon>Fabaceae</taxon>
        <taxon>Papilionoideae</taxon>
        <taxon>50 kb inversion clade</taxon>
        <taxon>NPAAA clade</taxon>
        <taxon>indigoferoid/millettioid clade</taxon>
        <taxon>Phaseoleae</taxon>
        <taxon>Vigna</taxon>
    </lineage>
</organism>
<gene>
    <name evidence="1" type="ORF">HKW66_Vig0143870</name>
</gene>
<dbReference type="AlphaFoldDB" id="A0A8T0KC11"/>
<evidence type="ECO:0000313" key="1">
    <source>
        <dbReference type="EMBL" id="KAG2397377.1"/>
    </source>
</evidence>
<comment type="caution">
    <text evidence="1">The sequence shown here is derived from an EMBL/GenBank/DDBJ whole genome shotgun (WGS) entry which is preliminary data.</text>
</comment>
<protein>
    <submittedName>
        <fullName evidence="1">Uncharacterized protein</fullName>
    </submittedName>
</protein>
<accession>A0A8T0KC11</accession>
<name>A0A8T0KC11_PHAAN</name>
<dbReference type="EMBL" id="JABFOF010000005">
    <property type="protein sequence ID" value="KAG2397377.1"/>
    <property type="molecule type" value="Genomic_DNA"/>
</dbReference>
<reference evidence="1 2" key="1">
    <citation type="submission" date="2020-05" db="EMBL/GenBank/DDBJ databases">
        <title>Vigna angularis (adzuki bean) Var. LongXiaoDou No. 4 denovo assembly.</title>
        <authorList>
            <person name="Xiang H."/>
        </authorList>
    </citation>
    <scope>NUCLEOTIDE SEQUENCE [LARGE SCALE GENOMIC DNA]</scope>
    <source>
        <tissue evidence="1">Leaf</tissue>
    </source>
</reference>
<evidence type="ECO:0000313" key="2">
    <source>
        <dbReference type="Proteomes" id="UP000743370"/>
    </source>
</evidence>
<dbReference type="Proteomes" id="UP000743370">
    <property type="component" value="Unassembled WGS sequence"/>
</dbReference>
<sequence>MDRLASLVPPPTSIKPSRRDIHLNFCTDEDENMTIETTKHRLHKYYESRKGSKRVYRVKDAQNSAASMMFMTLFEADGFPMMSDGGIGRPLEFDILSYSHTFSSPRAIGRCPWRLFRVLSFPLSSLGLNVHPWCFLPFGVEEGENMHIGGVDGIWKWNWKQL</sequence>
<proteinExistence type="predicted"/>